<evidence type="ECO:0000256" key="2">
    <source>
        <dbReference type="ARBA" id="ARBA00022741"/>
    </source>
</evidence>
<evidence type="ECO:0000256" key="1">
    <source>
        <dbReference type="ARBA" id="ARBA00022448"/>
    </source>
</evidence>
<dbReference type="Gene3D" id="3.40.50.300">
    <property type="entry name" value="P-loop containing nucleotide triphosphate hydrolases"/>
    <property type="match status" value="1"/>
</dbReference>
<sequence>MPHTPWPANPIMTVAGSPAAEMRHSAPSAPATAAPPAVRLDTVSRLYGTFAALRKITLEIETARCYVLLGENGAGKSTLLRVLAGLIQPSYGTVRVFEGIAPAQARGRIGYMSHAPMLYDQMTGQENLAYFAGLYRGRHCLTPAEALTAVGLDPALKRPIAQYSQGMRQRASLARVLISQPELLLLDEPFSNMDVASAHQMLDLLHTIRAAGRTIVLTTHQRELAEPLADSLLIMQAGAVAQVLDGPARRSGASA</sequence>
<keyword evidence="2" id="KW-0547">Nucleotide-binding</keyword>
<protein>
    <submittedName>
        <fullName evidence="5">ABC transporter ATP-binding protein</fullName>
    </submittedName>
</protein>
<dbReference type="PANTHER" id="PTHR42939:SF1">
    <property type="entry name" value="ABC TRANSPORTER ATP-BINDING PROTEIN ALBC-RELATED"/>
    <property type="match status" value="1"/>
</dbReference>
<dbReference type="EMBL" id="DTKL01000060">
    <property type="protein sequence ID" value="HGY94896.1"/>
    <property type="molecule type" value="Genomic_DNA"/>
</dbReference>
<dbReference type="SMART" id="SM00382">
    <property type="entry name" value="AAA"/>
    <property type="match status" value="1"/>
</dbReference>
<dbReference type="InterPro" id="IPR051782">
    <property type="entry name" value="ABC_Transporter_VariousFunc"/>
</dbReference>
<name>A0A7V4XTV4_9BACT</name>
<dbReference type="PROSITE" id="PS00211">
    <property type="entry name" value="ABC_TRANSPORTER_1"/>
    <property type="match status" value="1"/>
</dbReference>
<dbReference type="CDD" id="cd03230">
    <property type="entry name" value="ABC_DR_subfamily_A"/>
    <property type="match status" value="1"/>
</dbReference>
<evidence type="ECO:0000256" key="3">
    <source>
        <dbReference type="ARBA" id="ARBA00022840"/>
    </source>
</evidence>
<organism evidence="5">
    <name type="scientific">Acidobacterium capsulatum</name>
    <dbReference type="NCBI Taxonomy" id="33075"/>
    <lineage>
        <taxon>Bacteria</taxon>
        <taxon>Pseudomonadati</taxon>
        <taxon>Acidobacteriota</taxon>
        <taxon>Terriglobia</taxon>
        <taxon>Terriglobales</taxon>
        <taxon>Acidobacteriaceae</taxon>
        <taxon>Acidobacterium</taxon>
    </lineage>
</organism>
<dbReference type="SUPFAM" id="SSF52540">
    <property type="entry name" value="P-loop containing nucleoside triphosphate hydrolases"/>
    <property type="match status" value="1"/>
</dbReference>
<evidence type="ECO:0000259" key="4">
    <source>
        <dbReference type="PROSITE" id="PS50893"/>
    </source>
</evidence>
<dbReference type="AlphaFoldDB" id="A0A7V4XTV4"/>
<gene>
    <name evidence="5" type="ORF">ENW50_09480</name>
</gene>
<comment type="caution">
    <text evidence="5">The sequence shown here is derived from an EMBL/GenBank/DDBJ whole genome shotgun (WGS) entry which is preliminary data.</text>
</comment>
<dbReference type="PROSITE" id="PS50893">
    <property type="entry name" value="ABC_TRANSPORTER_2"/>
    <property type="match status" value="1"/>
</dbReference>
<feature type="domain" description="ABC transporter" evidence="4">
    <location>
        <begin position="38"/>
        <end position="255"/>
    </location>
</feature>
<dbReference type="GO" id="GO:0016887">
    <property type="term" value="F:ATP hydrolysis activity"/>
    <property type="evidence" value="ECO:0007669"/>
    <property type="project" value="InterPro"/>
</dbReference>
<dbReference type="InterPro" id="IPR017871">
    <property type="entry name" value="ABC_transporter-like_CS"/>
</dbReference>
<dbReference type="PANTHER" id="PTHR42939">
    <property type="entry name" value="ABC TRANSPORTER ATP-BINDING PROTEIN ALBC-RELATED"/>
    <property type="match status" value="1"/>
</dbReference>
<evidence type="ECO:0000313" key="5">
    <source>
        <dbReference type="EMBL" id="HGY94896.1"/>
    </source>
</evidence>
<keyword evidence="1" id="KW-0813">Transport</keyword>
<dbReference type="InterPro" id="IPR027417">
    <property type="entry name" value="P-loop_NTPase"/>
</dbReference>
<reference evidence="5" key="1">
    <citation type="journal article" date="2020" name="mSystems">
        <title>Genome- and Community-Level Interaction Insights into Carbon Utilization and Element Cycling Functions of Hydrothermarchaeota in Hydrothermal Sediment.</title>
        <authorList>
            <person name="Zhou Z."/>
            <person name="Liu Y."/>
            <person name="Xu W."/>
            <person name="Pan J."/>
            <person name="Luo Z.H."/>
            <person name="Li M."/>
        </authorList>
    </citation>
    <scope>NUCLEOTIDE SEQUENCE [LARGE SCALE GENOMIC DNA]</scope>
    <source>
        <strain evidence="5">SpSt-855</strain>
    </source>
</reference>
<dbReference type="GO" id="GO:0005524">
    <property type="term" value="F:ATP binding"/>
    <property type="evidence" value="ECO:0007669"/>
    <property type="project" value="UniProtKB-KW"/>
</dbReference>
<keyword evidence="3 5" id="KW-0067">ATP-binding</keyword>
<dbReference type="InterPro" id="IPR003593">
    <property type="entry name" value="AAA+_ATPase"/>
</dbReference>
<accession>A0A7V4XTV4</accession>
<dbReference type="InterPro" id="IPR003439">
    <property type="entry name" value="ABC_transporter-like_ATP-bd"/>
</dbReference>
<dbReference type="Pfam" id="PF00005">
    <property type="entry name" value="ABC_tran"/>
    <property type="match status" value="1"/>
</dbReference>
<proteinExistence type="predicted"/>